<keyword evidence="2" id="KW-1185">Reference proteome</keyword>
<name>H2CGL3_9LEPT</name>
<sequence length="182" mass="21137">MDFRYIAALCIFATSCLSRQEIVSRDLKYDTDKLTVTDAPYIQGDFIMMALKKRDLNKGDTDEVIPLCIPLYRTPAYEEYQKGHASSPNHIAYEEHQDRVDVVVRVPYSFRGCELDEAPAVEVKLGPANRGVRPTVVEIMGRRFSFEESMASFLYYFNLTSRRLPYRIRLEPAFKQKRLFAF</sequence>
<accession>H2CGL3</accession>
<dbReference type="RefSeq" id="WP_002774180.1">
    <property type="nucleotide sequence ID" value="NZ_JH597773.1"/>
</dbReference>
<organism evidence="1 2">
    <name type="scientific">Leptonema illini DSM 21528</name>
    <dbReference type="NCBI Taxonomy" id="929563"/>
    <lineage>
        <taxon>Bacteria</taxon>
        <taxon>Pseudomonadati</taxon>
        <taxon>Spirochaetota</taxon>
        <taxon>Spirochaetia</taxon>
        <taxon>Leptospirales</taxon>
        <taxon>Leptospiraceae</taxon>
        <taxon>Leptonema</taxon>
    </lineage>
</organism>
<dbReference type="HOGENOM" id="CLU_1480312_0_0_12"/>
<dbReference type="Proteomes" id="UP000005737">
    <property type="component" value="Unassembled WGS sequence"/>
</dbReference>
<evidence type="ECO:0000313" key="2">
    <source>
        <dbReference type="Proteomes" id="UP000005737"/>
    </source>
</evidence>
<evidence type="ECO:0000313" key="1">
    <source>
        <dbReference type="EMBL" id="EHQ07930.1"/>
    </source>
</evidence>
<dbReference type="AlphaFoldDB" id="H2CGL3"/>
<dbReference type="EMBL" id="JH597773">
    <property type="protein sequence ID" value="EHQ07930.1"/>
    <property type="molecule type" value="Genomic_DNA"/>
</dbReference>
<evidence type="ECO:0008006" key="3">
    <source>
        <dbReference type="Google" id="ProtNLM"/>
    </source>
</evidence>
<proteinExistence type="predicted"/>
<gene>
    <name evidence="1" type="ORF">Lepil_3270</name>
</gene>
<reference evidence="1 2" key="1">
    <citation type="submission" date="2011-10" db="EMBL/GenBank/DDBJ databases">
        <title>The Improved High-Quality Draft genome of Leptonema illini DSM 21528.</title>
        <authorList>
            <consortium name="US DOE Joint Genome Institute (JGI-PGF)"/>
            <person name="Lucas S."/>
            <person name="Copeland A."/>
            <person name="Lapidus A."/>
            <person name="Glavina del Rio T."/>
            <person name="Dalin E."/>
            <person name="Tice H."/>
            <person name="Bruce D."/>
            <person name="Goodwin L."/>
            <person name="Pitluck S."/>
            <person name="Peters L."/>
            <person name="Mikhailova N."/>
            <person name="Held B."/>
            <person name="Kyrpides N."/>
            <person name="Mavromatis K."/>
            <person name="Ivanova N."/>
            <person name="Markowitz V."/>
            <person name="Cheng J.-F."/>
            <person name="Hugenholtz P."/>
            <person name="Woyke T."/>
            <person name="Wu D."/>
            <person name="Gronow S."/>
            <person name="Wellnitz S."/>
            <person name="Brambilla E.-M."/>
            <person name="Klenk H.-P."/>
            <person name="Eisen J.A."/>
        </authorList>
    </citation>
    <scope>NUCLEOTIDE SEQUENCE [LARGE SCALE GENOMIC DNA]</scope>
    <source>
        <strain evidence="1 2">DSM 21528</strain>
    </source>
</reference>
<dbReference type="PROSITE" id="PS51257">
    <property type="entry name" value="PROKAR_LIPOPROTEIN"/>
    <property type="match status" value="1"/>
</dbReference>
<protein>
    <recommendedName>
        <fullName evidence="3">Lipoprotein</fullName>
    </recommendedName>
</protein>